<keyword evidence="3" id="KW-1185">Reference proteome</keyword>
<reference evidence="3" key="1">
    <citation type="submission" date="2015-07" db="EMBL/GenBank/DDBJ databases">
        <title>Near-Complete Genome Sequence of the Cellulolytic Bacterium Bacteroides (Pseudobacteroides) cellulosolvens ATCC 35603.</title>
        <authorList>
            <person name="Dassa B."/>
            <person name="Utturkar S.M."/>
            <person name="Klingeman D.M."/>
            <person name="Hurt R.A."/>
            <person name="Keller M."/>
            <person name="Xu J."/>
            <person name="Reddy Y.H.K."/>
            <person name="Borovok I."/>
            <person name="Grinberg I.R."/>
            <person name="Lamed R."/>
            <person name="Zhivin O."/>
            <person name="Bayer E.A."/>
            <person name="Brown S.D."/>
        </authorList>
    </citation>
    <scope>NUCLEOTIDE SEQUENCE [LARGE SCALE GENOMIC DNA]</scope>
    <source>
        <strain evidence="3">DSM 2933</strain>
    </source>
</reference>
<dbReference type="OrthoDB" id="1710385at2"/>
<dbReference type="EMBL" id="LGTC01000001">
    <property type="protein sequence ID" value="KNY29000.1"/>
    <property type="molecule type" value="Genomic_DNA"/>
</dbReference>
<evidence type="ECO:0000313" key="3">
    <source>
        <dbReference type="Proteomes" id="UP000036923"/>
    </source>
</evidence>
<name>A0A0L6JTJ0_9FIRM</name>
<dbReference type="InterPro" id="IPR045403">
    <property type="entry name" value="HTH_59_Firmicutes_type"/>
</dbReference>
<proteinExistence type="predicted"/>
<dbReference type="STRING" id="398512.Bccel_4274"/>
<evidence type="ECO:0000259" key="1">
    <source>
        <dbReference type="Pfam" id="PF20038"/>
    </source>
</evidence>
<evidence type="ECO:0000313" key="2">
    <source>
        <dbReference type="EMBL" id="KNY29000.1"/>
    </source>
</evidence>
<feature type="domain" description="Helix-turn-helix" evidence="1">
    <location>
        <begin position="72"/>
        <end position="126"/>
    </location>
</feature>
<dbReference type="Pfam" id="PF20038">
    <property type="entry name" value="HTH_59"/>
    <property type="match status" value="1"/>
</dbReference>
<dbReference type="AlphaFoldDB" id="A0A0L6JTJ0"/>
<protein>
    <recommendedName>
        <fullName evidence="1">Helix-turn-helix domain-containing protein</fullName>
    </recommendedName>
</protein>
<accession>A0A0L6JTJ0</accession>
<dbReference type="eggNOG" id="ENOG5032QX5">
    <property type="taxonomic scope" value="Bacteria"/>
</dbReference>
<comment type="caution">
    <text evidence="2">The sequence shown here is derived from an EMBL/GenBank/DDBJ whole genome shotgun (WGS) entry which is preliminary data.</text>
</comment>
<organism evidence="2 3">
    <name type="scientific">Pseudobacteroides cellulosolvens ATCC 35603 = DSM 2933</name>
    <dbReference type="NCBI Taxonomy" id="398512"/>
    <lineage>
        <taxon>Bacteria</taxon>
        <taxon>Bacillati</taxon>
        <taxon>Bacillota</taxon>
        <taxon>Clostridia</taxon>
        <taxon>Eubacteriales</taxon>
        <taxon>Oscillospiraceae</taxon>
        <taxon>Pseudobacteroides</taxon>
    </lineage>
</organism>
<sequence>MGKRQKISEIVVKVGDKLTINNINNRSISGEVNAIKEDGYQAIMFESVSDSNFKVHHVEINATQGPSCPSIISEVLTFSEAAEIWGIDPSTLRHKVTGEKLIEGVDYRKSGKVWLITMNAMEKLYGVKIGDTK</sequence>
<dbReference type="Proteomes" id="UP000036923">
    <property type="component" value="Unassembled WGS sequence"/>
</dbReference>
<dbReference type="RefSeq" id="WP_050753683.1">
    <property type="nucleotide sequence ID" value="NZ_JQKC01000005.1"/>
</dbReference>
<gene>
    <name evidence="2" type="ORF">Bccel_4274</name>
</gene>